<accession>A0ABP0CZW5</accession>
<feature type="compositionally biased region" description="Acidic residues" evidence="4">
    <location>
        <begin position="1130"/>
        <end position="1184"/>
    </location>
</feature>
<keyword evidence="7" id="KW-1185">Reference proteome</keyword>
<evidence type="ECO:0000313" key="6">
    <source>
        <dbReference type="EMBL" id="CAK7237688.1"/>
    </source>
</evidence>
<feature type="compositionally biased region" description="Low complexity" evidence="4">
    <location>
        <begin position="1094"/>
        <end position="1108"/>
    </location>
</feature>
<dbReference type="InterPro" id="IPR039462">
    <property type="entry name" value="Nup159/Nup146_N"/>
</dbReference>
<dbReference type="SUPFAM" id="SSF117289">
    <property type="entry name" value="Nucleoporin domain"/>
    <property type="match status" value="1"/>
</dbReference>
<feature type="domain" description="Nucleoporin Nup159/Nup146 N-terminal" evidence="5">
    <location>
        <begin position="58"/>
        <end position="437"/>
    </location>
</feature>
<proteinExistence type="predicted"/>
<evidence type="ECO:0000256" key="2">
    <source>
        <dbReference type="ARBA" id="ARBA00022448"/>
    </source>
</evidence>
<feature type="region of interest" description="Disordered" evidence="4">
    <location>
        <begin position="956"/>
        <end position="1212"/>
    </location>
</feature>
<gene>
    <name evidence="6" type="ORF">SEUCBS140593_010073</name>
</gene>
<name>A0ABP0CZW5_9PEZI</name>
<dbReference type="InterPro" id="IPR015943">
    <property type="entry name" value="WD40/YVTN_repeat-like_dom_sf"/>
</dbReference>
<dbReference type="Proteomes" id="UP001642482">
    <property type="component" value="Unassembled WGS sequence"/>
</dbReference>
<feature type="compositionally biased region" description="Low complexity" evidence="4">
    <location>
        <begin position="851"/>
        <end position="863"/>
    </location>
</feature>
<dbReference type="Pfam" id="PF16755">
    <property type="entry name" value="Beta-prop_NUP159_NUP214"/>
    <property type="match status" value="1"/>
</dbReference>
<dbReference type="InterPro" id="IPR026054">
    <property type="entry name" value="Nucleoporin"/>
</dbReference>
<feature type="compositionally biased region" description="Low complexity" evidence="4">
    <location>
        <begin position="512"/>
        <end position="524"/>
    </location>
</feature>
<evidence type="ECO:0000256" key="3">
    <source>
        <dbReference type="ARBA" id="ARBA00023242"/>
    </source>
</evidence>
<feature type="region of interest" description="Disordered" evidence="4">
    <location>
        <begin position="593"/>
        <end position="612"/>
    </location>
</feature>
<feature type="region of interest" description="Disordered" evidence="4">
    <location>
        <begin position="1228"/>
        <end position="1321"/>
    </location>
</feature>
<feature type="region of interest" description="Disordered" evidence="4">
    <location>
        <begin position="698"/>
        <end position="941"/>
    </location>
</feature>
<feature type="compositionally biased region" description="Pro residues" evidence="4">
    <location>
        <begin position="1026"/>
        <end position="1037"/>
    </location>
</feature>
<dbReference type="PANTHER" id="PTHR23193:SF23">
    <property type="entry name" value="NUCLEAR PORE COMPLEX PROTEIN NUP153"/>
    <property type="match status" value="1"/>
</dbReference>
<evidence type="ECO:0000256" key="1">
    <source>
        <dbReference type="ARBA" id="ARBA00004123"/>
    </source>
</evidence>
<feature type="compositionally biased region" description="Low complexity" evidence="4">
    <location>
        <begin position="768"/>
        <end position="778"/>
    </location>
</feature>
<feature type="region of interest" description="Disordered" evidence="4">
    <location>
        <begin position="1600"/>
        <end position="1698"/>
    </location>
</feature>
<feature type="compositionally biased region" description="Low complexity" evidence="4">
    <location>
        <begin position="1296"/>
        <end position="1308"/>
    </location>
</feature>
<feature type="compositionally biased region" description="Polar residues" evidence="4">
    <location>
        <begin position="835"/>
        <end position="845"/>
    </location>
</feature>
<feature type="compositionally biased region" description="Pro residues" evidence="4">
    <location>
        <begin position="986"/>
        <end position="997"/>
    </location>
</feature>
<feature type="compositionally biased region" description="Low complexity" evidence="4">
    <location>
        <begin position="931"/>
        <end position="941"/>
    </location>
</feature>
<feature type="compositionally biased region" description="Polar residues" evidence="4">
    <location>
        <begin position="1609"/>
        <end position="1621"/>
    </location>
</feature>
<dbReference type="EMBL" id="CAWUHD010000188">
    <property type="protein sequence ID" value="CAK7237688.1"/>
    <property type="molecule type" value="Genomic_DNA"/>
</dbReference>
<keyword evidence="2" id="KW-0813">Transport</keyword>
<feature type="compositionally biased region" description="Polar residues" evidence="4">
    <location>
        <begin position="1630"/>
        <end position="1652"/>
    </location>
</feature>
<sequence length="1698" mass="177172">MAFNFGSLGGGAGAGTGTGGGQATQGADLELIQTEGLGFLSLNGETKLQFVSKWSEPPLPTASLISIAQRKCLVAAAGPDAVHIATTDSVRKAFTAAGSGDDDNNIRPFTPQAKIPMPMRVSQLAFTADESYLVLSAETGGGLAVYDVQAAVQNGSTQSTFELSTNGETLRSFVANPMADKAEMCALVTTNGNLLMADLKQRSLRNGPSGQSVLRSQVSCAAWSSKGKQLVAGCADGSVYQMTPDGQEKAHIPKPPQLGDYYVASIAWLENDVFLVVHNPTTPGEPSAYHIVTRGKAGTTPEFLFQKLNDPVEPFGDKTPFHTILRLRDFQPNLQDALLVASTAVENVGLITRSKAPLASDIAAEKITNVFTTTEFADDSKRAQLPMDADYNETFPIGVALDLSSTDKVSKPIVGDEIDESPGPLPGFWALNNEGVLLAWWFVYNDSIRQGTTYSGLVAATGGEAPTQAASAFASPKTAAPAFGISATPASPAPAFGGSTALGSTSSPWGQASGSATAASPSRAPAFGTPSVLGGSAFGATGGLGAKASPWGAAAKTLGAPAFGQSSFGSAPAAAPAFGGGFSSFASKNNASPFGGAAASSDTKPDASPFGAFGSTSQTGFASLGAGTSNGGSIFASTSNTNKASPFSNTGSSVFGAPSTGNNNNSTMFPAPAEKASTTTGSSAFGSSPFVLGTTFKADPASANDNEKTPQKSGGLFGGGFGLSLNDTVKKEPAAANEKDEDMDAPTLSAPTPAATESKPATSLFESTTPTTTPAPAASRFFSPLTSSDSPAPASLFGKPSGTSASTTSVFGKASGPSLFGKPNEAAATAPSLFSKPSQTTSTPSLFGKPSGTSTTGGSIFGQPSGGGLFSSLAKPSQSPPVDDTKKDDKKADATKDTKADKDADSKHKQEQNAPLPPDTISKDPYPLGDSSSSSAASSIQSIKFAQSPSALVTQFPSNKTVEEEAPLPPLPPNPFSTKTKSSSPAEPPLPPLPPNPFATRPKAKASAEPPLPPDPFTKPKEKSPAEPPLPPDPFTRPKPKAAAAKPTAGVPEDAPLPPNPFASAAKPKPEPKKDTPATSSNLFSNFKTSAFKPSSGVSIFSSPPSMSNDPGLNNPFANLKPPPSPTTDGSEDDEDDLSEEEVEDDENEDDENEDEGEEGEVTDEDGPQEEEQEEEEEEEDEGSVTDVGKDLSRSTTGFVQTPSFTTHGSFTTVGAADLGASSNFTHIEAPRSQLFGEPPALRAPRQDTSPRSPSPQRPLAKPQAGIAGRLFREDSQRSFSAPGMASQLLRDSSRQGRSAATGTSAAQGFGGGGNLFANRRVPRDTNLEEQRKADEARAAAEAKNLVKEDSYDVMDRELDQPLAPTRQLAECLYILDSDISGGDTVASQVEAVYRDINRMVLVLKLNGRNIDAFLRGHSQVDRKTEEDLDDADGWVLCDIDALGAIVSRDLPTKLRQSRVKGESEILADSEALLKDASRLQVMHDDMVRIIQSQASPDQVAAARALPLSAEQATQQNDLRRTFTKFMEHLVETEQQLVLLRTKTAALAAASAGANGANGRASPVPTVDAVMRTIARMTAMAEKRSGDIDVLEAQIRKLNLNGRSREGSPFSTPQKQQQKRSSLIFAPGSAQRSAQRSSVLYSSPGLSAQGTPTRRKLTGYTEVEKDRLRQKRAGRQRTLDRLQKIQQAEGPRYMPMDE</sequence>
<feature type="compositionally biased region" description="Polar residues" evidence="4">
    <location>
        <begin position="501"/>
        <end position="510"/>
    </location>
</feature>
<feature type="compositionally biased region" description="Polar residues" evidence="4">
    <location>
        <begin position="655"/>
        <end position="668"/>
    </location>
</feature>
<evidence type="ECO:0000259" key="5">
    <source>
        <dbReference type="Pfam" id="PF16755"/>
    </source>
</evidence>
<dbReference type="PANTHER" id="PTHR23193">
    <property type="entry name" value="NUCLEAR PORE COMPLEX PROTEIN NUP"/>
    <property type="match status" value="1"/>
</dbReference>
<feature type="compositionally biased region" description="Polar residues" evidence="4">
    <location>
        <begin position="976"/>
        <end position="985"/>
    </location>
</feature>
<keyword evidence="3" id="KW-0539">Nucleus</keyword>
<feature type="compositionally biased region" description="Polar residues" evidence="4">
    <location>
        <begin position="1079"/>
        <end position="1093"/>
    </location>
</feature>
<evidence type="ECO:0000313" key="7">
    <source>
        <dbReference type="Proteomes" id="UP001642482"/>
    </source>
</evidence>
<dbReference type="Gene3D" id="2.130.10.10">
    <property type="entry name" value="YVTN repeat-like/Quinoprotein amine dehydrogenase"/>
    <property type="match status" value="1"/>
</dbReference>
<comment type="subcellular location">
    <subcellularLocation>
        <location evidence="1">Nucleus</location>
    </subcellularLocation>
</comment>
<feature type="compositionally biased region" description="Polar residues" evidence="4">
    <location>
        <begin position="801"/>
        <end position="810"/>
    </location>
</feature>
<comment type="caution">
    <text evidence="6">The sequence shown here is derived from an EMBL/GenBank/DDBJ whole genome shotgun (WGS) entry which is preliminary data.</text>
</comment>
<protein>
    <recommendedName>
        <fullName evidence="5">Nucleoporin Nup159/Nup146 N-terminal domain-containing protein</fullName>
    </recommendedName>
</protein>
<feature type="region of interest" description="Disordered" evidence="4">
    <location>
        <begin position="498"/>
        <end position="524"/>
    </location>
</feature>
<feature type="compositionally biased region" description="Basic and acidic residues" evidence="4">
    <location>
        <begin position="883"/>
        <end position="911"/>
    </location>
</feature>
<organism evidence="6 7">
    <name type="scientific">Sporothrix eucalyptigena</name>
    <dbReference type="NCBI Taxonomy" id="1812306"/>
    <lineage>
        <taxon>Eukaryota</taxon>
        <taxon>Fungi</taxon>
        <taxon>Dikarya</taxon>
        <taxon>Ascomycota</taxon>
        <taxon>Pezizomycotina</taxon>
        <taxon>Sordariomycetes</taxon>
        <taxon>Sordariomycetidae</taxon>
        <taxon>Ophiostomatales</taxon>
        <taxon>Ophiostomataceae</taxon>
        <taxon>Sporothrix</taxon>
    </lineage>
</organism>
<reference evidence="6 7" key="1">
    <citation type="submission" date="2024-01" db="EMBL/GenBank/DDBJ databases">
        <authorList>
            <person name="Allen C."/>
            <person name="Tagirdzhanova G."/>
        </authorList>
    </citation>
    <scope>NUCLEOTIDE SEQUENCE [LARGE SCALE GENOMIC DNA]</scope>
</reference>
<feature type="compositionally biased region" description="Polar residues" evidence="4">
    <location>
        <begin position="1194"/>
        <end position="1212"/>
    </location>
</feature>
<feature type="compositionally biased region" description="Low complexity" evidence="4">
    <location>
        <begin position="745"/>
        <end position="756"/>
    </location>
</feature>
<evidence type="ECO:0000256" key="4">
    <source>
        <dbReference type="SAM" id="MobiDB-lite"/>
    </source>
</evidence>
<feature type="region of interest" description="Disordered" evidence="4">
    <location>
        <begin position="655"/>
        <end position="683"/>
    </location>
</feature>